<dbReference type="InterPro" id="IPR009081">
    <property type="entry name" value="PP-bd_ACP"/>
</dbReference>
<keyword evidence="4" id="KW-0597">Phosphoprotein</keyword>
<dbReference type="InterPro" id="IPR037143">
    <property type="entry name" value="4-PPantetheinyl_Trfase_dom_sf"/>
</dbReference>
<evidence type="ECO:0000256" key="3">
    <source>
        <dbReference type="ARBA" id="ARBA00022516"/>
    </source>
</evidence>
<dbReference type="Pfam" id="PF01575">
    <property type="entry name" value="MaoC_dehydratas"/>
    <property type="match status" value="1"/>
</dbReference>
<dbReference type="PROSITE" id="PS00606">
    <property type="entry name" value="KS3_1"/>
    <property type="match status" value="1"/>
</dbReference>
<comment type="similarity">
    <text evidence="1">Belongs to the thiolase-like superfamily. Fungal fatty acid synthetase subunit alpha family.</text>
</comment>
<evidence type="ECO:0000256" key="2">
    <source>
        <dbReference type="ARBA" id="ARBA00022450"/>
    </source>
</evidence>
<dbReference type="GO" id="GO:0004316">
    <property type="term" value="F:3-oxoacyl-[acyl-carrier-protein] reductase (NADPH) activity"/>
    <property type="evidence" value="ECO:0007669"/>
    <property type="project" value="UniProtKB-EC"/>
</dbReference>
<dbReference type="PROSITE" id="PS50075">
    <property type="entry name" value="CARRIER"/>
    <property type="match status" value="1"/>
</dbReference>
<dbReference type="Pfam" id="PF00109">
    <property type="entry name" value="ketoacyl-synt"/>
    <property type="match status" value="1"/>
</dbReference>
<dbReference type="GO" id="GO:0006633">
    <property type="term" value="P:fatty acid biosynthetic process"/>
    <property type="evidence" value="ECO:0007669"/>
    <property type="project" value="InterPro"/>
</dbReference>
<dbReference type="GO" id="GO:0019171">
    <property type="term" value="F:(3R)-hydroxyacyl-[acyl-carrier-protein] dehydratase activity"/>
    <property type="evidence" value="ECO:0007669"/>
    <property type="project" value="InterPro"/>
</dbReference>
<dbReference type="Gene3D" id="1.20.930.70">
    <property type="match status" value="1"/>
</dbReference>
<evidence type="ECO:0000313" key="23">
    <source>
        <dbReference type="Proteomes" id="UP000383932"/>
    </source>
</evidence>
<dbReference type="InterPro" id="IPR016039">
    <property type="entry name" value="Thiolase-like"/>
</dbReference>
<evidence type="ECO:0000256" key="14">
    <source>
        <dbReference type="ARBA" id="ARBA00023239"/>
    </source>
</evidence>
<comment type="catalytic activity">
    <reaction evidence="17">
        <text>acetyl-CoA + n malonyl-CoA + 2n NADPH + 4n H(+) = a long-chain-acyl-CoA + n CoA + n CO2 + 2n NADP(+).</text>
        <dbReference type="EC" id="2.3.1.86"/>
    </reaction>
</comment>
<evidence type="ECO:0000256" key="12">
    <source>
        <dbReference type="ARBA" id="ARBA00023027"/>
    </source>
</evidence>
<evidence type="ECO:0000256" key="9">
    <source>
        <dbReference type="ARBA" id="ARBA00022857"/>
    </source>
</evidence>
<dbReference type="Gene3D" id="3.30.70.3330">
    <property type="match status" value="1"/>
</dbReference>
<protein>
    <submittedName>
        <fullName evidence="22">Uncharacterized protein</fullName>
    </submittedName>
</protein>
<dbReference type="Pfam" id="PF17951">
    <property type="entry name" value="FAS_meander"/>
    <property type="match status" value="1"/>
</dbReference>
<evidence type="ECO:0000256" key="17">
    <source>
        <dbReference type="ARBA" id="ARBA00048237"/>
    </source>
</evidence>
<dbReference type="GO" id="GO:0008897">
    <property type="term" value="F:holo-[acyl-carrier-protein] synthase activity"/>
    <property type="evidence" value="ECO:0007669"/>
    <property type="project" value="InterPro"/>
</dbReference>
<dbReference type="GO" id="GO:0004312">
    <property type="term" value="F:fatty acid synthase activity"/>
    <property type="evidence" value="ECO:0007669"/>
    <property type="project" value="InterPro"/>
</dbReference>
<dbReference type="NCBIfam" id="TIGR00556">
    <property type="entry name" value="pantethn_trn"/>
    <property type="match status" value="1"/>
</dbReference>
<dbReference type="InterPro" id="IPR014043">
    <property type="entry name" value="Acyl_transferase_dom"/>
</dbReference>
<dbReference type="Gene3D" id="6.10.140.1410">
    <property type="match status" value="1"/>
</dbReference>
<dbReference type="Gene3D" id="3.30.70.2490">
    <property type="match status" value="1"/>
</dbReference>
<comment type="catalytic activity">
    <reaction evidence="18">
        <text>a (3R)-hydroxyacyl-[ACP] + NADP(+) = a 3-oxoacyl-[ACP] + NADPH + H(+)</text>
        <dbReference type="Rhea" id="RHEA:17397"/>
        <dbReference type="Rhea" id="RHEA-COMP:9916"/>
        <dbReference type="Rhea" id="RHEA-COMP:9945"/>
        <dbReference type="ChEBI" id="CHEBI:15378"/>
        <dbReference type="ChEBI" id="CHEBI:57783"/>
        <dbReference type="ChEBI" id="CHEBI:58349"/>
        <dbReference type="ChEBI" id="CHEBI:78776"/>
        <dbReference type="ChEBI" id="CHEBI:78827"/>
        <dbReference type="EC" id="1.1.1.100"/>
    </reaction>
</comment>
<feature type="domain" description="Ketosynthase family 3 (KS3)" evidence="21">
    <location>
        <begin position="3194"/>
        <end position="3706"/>
    </location>
</feature>
<evidence type="ECO:0000256" key="16">
    <source>
        <dbReference type="ARBA" id="ARBA00033756"/>
    </source>
</evidence>
<dbReference type="PROSITE" id="PS52004">
    <property type="entry name" value="KS3_2"/>
    <property type="match status" value="1"/>
</dbReference>
<evidence type="ECO:0000256" key="11">
    <source>
        <dbReference type="ARBA" id="ARBA00023026"/>
    </source>
</evidence>
<evidence type="ECO:0000256" key="18">
    <source>
        <dbReference type="ARBA" id="ARBA00048508"/>
    </source>
</evidence>
<dbReference type="FunFam" id="3.40.366.10:FF:000006">
    <property type="entry name" value="Fatty acid synthase beta subunit dehydratase"/>
    <property type="match status" value="1"/>
</dbReference>
<dbReference type="Pfam" id="PF08354">
    <property type="entry name" value="Fas1-AflB-like_hel"/>
    <property type="match status" value="1"/>
</dbReference>
<evidence type="ECO:0000256" key="13">
    <source>
        <dbReference type="ARBA" id="ARBA00023098"/>
    </source>
</evidence>
<dbReference type="Pfam" id="PF01648">
    <property type="entry name" value="ACPS"/>
    <property type="match status" value="1"/>
</dbReference>
<evidence type="ECO:0000256" key="4">
    <source>
        <dbReference type="ARBA" id="ARBA00022553"/>
    </source>
</evidence>
<dbReference type="CDD" id="cd08950">
    <property type="entry name" value="KR_fFAS_SDR_c_like"/>
    <property type="match status" value="1"/>
</dbReference>
<keyword evidence="12" id="KW-0520">NAD</keyword>
<keyword evidence="2" id="KW-0596">Phosphopantetheine</keyword>
<dbReference type="InterPro" id="IPR013785">
    <property type="entry name" value="Aldolase_TIM"/>
</dbReference>
<keyword evidence="13" id="KW-0443">Lipid metabolism</keyword>
<dbReference type="GO" id="GO:0004318">
    <property type="term" value="F:enoyl-[acyl-carrier-protein] reductase (NADH) activity"/>
    <property type="evidence" value="ECO:0007669"/>
    <property type="project" value="InterPro"/>
</dbReference>
<dbReference type="Gene3D" id="6.10.140.1400">
    <property type="match status" value="1"/>
</dbReference>
<dbReference type="InterPro" id="IPR001227">
    <property type="entry name" value="Ac_transferase_dom_sf"/>
</dbReference>
<keyword evidence="3" id="KW-0444">Lipid biosynthesis</keyword>
<dbReference type="FunFam" id="3.90.25.70:FF:000001">
    <property type="entry name" value="Fatty acid synthase subunit alpha"/>
    <property type="match status" value="1"/>
</dbReference>
<dbReference type="Pfam" id="PF22235">
    <property type="entry name" value="FAS1_thioest_ins"/>
    <property type="match status" value="1"/>
</dbReference>
<keyword evidence="23" id="KW-1185">Reference proteome</keyword>
<evidence type="ECO:0000313" key="22">
    <source>
        <dbReference type="EMBL" id="KAB5596110.1"/>
    </source>
</evidence>
<keyword evidence="6" id="KW-0479">Metal-binding</keyword>
<dbReference type="SUPFAM" id="SSF54637">
    <property type="entry name" value="Thioesterase/thiol ester dehydrase-isomerase"/>
    <property type="match status" value="2"/>
</dbReference>
<dbReference type="SMART" id="SM00827">
    <property type="entry name" value="PKS_AT"/>
    <property type="match status" value="1"/>
</dbReference>
<dbReference type="Gene3D" id="3.10.129.10">
    <property type="entry name" value="Hotdog Thioesterase"/>
    <property type="match status" value="1"/>
</dbReference>
<dbReference type="InterPro" id="IPR002539">
    <property type="entry name" value="MaoC-like_dom"/>
</dbReference>
<dbReference type="InterPro" id="IPR020841">
    <property type="entry name" value="PKS_Beta-ketoAc_synthase_dom"/>
</dbReference>
<dbReference type="InterPro" id="IPR004568">
    <property type="entry name" value="Ppantetheine-prot_Trfase_dom"/>
</dbReference>
<comment type="catalytic activity">
    <reaction evidence="19">
        <text>a fatty acyl-[ACP] + malonyl-[ACP] + H(+) = a 3-oxoacyl-[ACP] + holo-[ACP] + CO2</text>
        <dbReference type="Rhea" id="RHEA:22836"/>
        <dbReference type="Rhea" id="RHEA-COMP:9623"/>
        <dbReference type="Rhea" id="RHEA-COMP:9685"/>
        <dbReference type="Rhea" id="RHEA-COMP:9916"/>
        <dbReference type="Rhea" id="RHEA-COMP:14125"/>
        <dbReference type="ChEBI" id="CHEBI:15378"/>
        <dbReference type="ChEBI" id="CHEBI:16526"/>
        <dbReference type="ChEBI" id="CHEBI:64479"/>
        <dbReference type="ChEBI" id="CHEBI:78449"/>
        <dbReference type="ChEBI" id="CHEBI:78776"/>
        <dbReference type="ChEBI" id="CHEBI:138651"/>
        <dbReference type="EC" id="2.3.1.41"/>
    </reaction>
</comment>
<dbReference type="FunFam" id="3.30.70.2490:FF:000001">
    <property type="entry name" value="Fatty acid synthase subunit alpha"/>
    <property type="match status" value="1"/>
</dbReference>
<dbReference type="InterPro" id="IPR041550">
    <property type="entry name" value="FASI_helical"/>
</dbReference>
<dbReference type="PANTHER" id="PTHR10982:SF21">
    <property type="entry name" value="FATTY ACID SYNTHASE SUBUNIT BETA"/>
    <property type="match status" value="1"/>
</dbReference>
<dbReference type="InterPro" id="IPR003965">
    <property type="entry name" value="Fatty_acid_synthase"/>
</dbReference>
<reference evidence="22 23" key="1">
    <citation type="journal article" date="2019" name="Fungal Biol. Biotechnol.">
        <title>Draft genome sequence of fastidious pathogen Ceratobasidium theobromae, which causes vascular-streak dieback in Theobroma cacao.</title>
        <authorList>
            <person name="Ali S.S."/>
            <person name="Asman A."/>
            <person name="Shao J."/>
            <person name="Firmansyah A.P."/>
            <person name="Susilo A.W."/>
            <person name="Rosmana A."/>
            <person name="McMahon P."/>
            <person name="Junaid M."/>
            <person name="Guest D."/>
            <person name="Kheng T.Y."/>
            <person name="Meinhardt L.W."/>
            <person name="Bailey B.A."/>
        </authorList>
    </citation>
    <scope>NUCLEOTIDE SEQUENCE [LARGE SCALE GENOMIC DNA]</scope>
    <source>
        <strain evidence="22 23">CT2</strain>
    </source>
</reference>
<comment type="subunit">
    <text evidence="16">[Alpha(6)beta(6)] hexamers of two multifunctional subunits (alpha and beta).</text>
</comment>
<dbReference type="Pfam" id="PF16073">
    <property type="entry name" value="SAT"/>
    <property type="match status" value="1"/>
</dbReference>
<evidence type="ECO:0000256" key="15">
    <source>
        <dbReference type="ARBA" id="ARBA00023268"/>
    </source>
</evidence>
<dbReference type="Gene3D" id="3.30.1120.100">
    <property type="match status" value="1"/>
</dbReference>
<dbReference type="Gene3D" id="3.40.47.10">
    <property type="match status" value="1"/>
</dbReference>
<dbReference type="GO" id="GO:0005835">
    <property type="term" value="C:fatty acid synthase complex"/>
    <property type="evidence" value="ECO:0007669"/>
    <property type="project" value="InterPro"/>
</dbReference>
<dbReference type="CDD" id="cd03447">
    <property type="entry name" value="FAS_MaoC"/>
    <property type="match status" value="1"/>
</dbReference>
<evidence type="ECO:0000256" key="5">
    <source>
        <dbReference type="ARBA" id="ARBA00022679"/>
    </source>
</evidence>
<dbReference type="InterPro" id="IPR041099">
    <property type="entry name" value="FAS1_N"/>
</dbReference>
<dbReference type="GO" id="GO:0000287">
    <property type="term" value="F:magnesium ion binding"/>
    <property type="evidence" value="ECO:0007669"/>
    <property type="project" value="InterPro"/>
</dbReference>
<keyword evidence="14" id="KW-0456">Lyase</keyword>
<feature type="domain" description="Carrier" evidence="20">
    <location>
        <begin position="2233"/>
        <end position="2311"/>
    </location>
</feature>
<dbReference type="PRINTS" id="PR01483">
    <property type="entry name" value="FASYNTHASE"/>
</dbReference>
<dbReference type="SUPFAM" id="SSF51735">
    <property type="entry name" value="NAD(P)-binding Rossmann-fold domains"/>
    <property type="match status" value="1"/>
</dbReference>
<dbReference type="InterPro" id="IPR032088">
    <property type="entry name" value="SAT"/>
</dbReference>
<dbReference type="Pfam" id="PF18314">
    <property type="entry name" value="FAS_I_H"/>
    <property type="match status" value="1"/>
</dbReference>
<dbReference type="FunFam" id="3.30.1120.100:FF:000001">
    <property type="entry name" value="Fatty acid synthase beta subunit dehydratase"/>
    <property type="match status" value="1"/>
</dbReference>
<dbReference type="InterPro" id="IPR016035">
    <property type="entry name" value="Acyl_Trfase/lysoPLipase"/>
</dbReference>
<keyword evidence="15" id="KW-0511">Multifunctional enzyme</keyword>
<dbReference type="Gene3D" id="3.40.50.720">
    <property type="entry name" value="NAD(P)-binding Rossmann-like Domain"/>
    <property type="match status" value="1"/>
</dbReference>
<dbReference type="FunFam" id="3.90.470.20:FF:000005">
    <property type="entry name" value="Fatty acid synthase alpha subunit FasA"/>
    <property type="match status" value="1"/>
</dbReference>
<comment type="caution">
    <text evidence="22">The sequence shown here is derived from an EMBL/GenBank/DDBJ whole genome shotgun (WGS) entry which is preliminary data.</text>
</comment>
<dbReference type="InterPro" id="IPR014030">
    <property type="entry name" value="Ketoacyl_synth_N"/>
</dbReference>
<dbReference type="InterPro" id="IPR014031">
    <property type="entry name" value="Ketoacyl_synth_C"/>
</dbReference>
<evidence type="ECO:0000256" key="19">
    <source>
        <dbReference type="ARBA" id="ARBA00049541"/>
    </source>
</evidence>
<evidence type="ECO:0000259" key="21">
    <source>
        <dbReference type="PROSITE" id="PS52004"/>
    </source>
</evidence>
<dbReference type="Gene3D" id="6.20.240.10">
    <property type="match status" value="1"/>
</dbReference>
<dbReference type="Gene3D" id="1.20.1050.120">
    <property type="match status" value="1"/>
</dbReference>
<dbReference type="GO" id="GO:0004321">
    <property type="term" value="F:fatty-acyl-CoA synthase activity"/>
    <property type="evidence" value="ECO:0007669"/>
    <property type="project" value="UniProtKB-EC"/>
</dbReference>
<evidence type="ECO:0000256" key="8">
    <source>
        <dbReference type="ARBA" id="ARBA00022842"/>
    </source>
</evidence>
<dbReference type="SUPFAM" id="SSF53901">
    <property type="entry name" value="Thiolase-like"/>
    <property type="match status" value="2"/>
</dbReference>
<dbReference type="Gene3D" id="3.90.470.20">
    <property type="entry name" value="4'-phosphopantetheinyl transferase domain"/>
    <property type="match status" value="1"/>
</dbReference>
<dbReference type="InterPro" id="IPR054357">
    <property type="entry name" value="MFE-2_N"/>
</dbReference>
<dbReference type="InterPro" id="IPR040883">
    <property type="entry name" value="FAS_meander"/>
</dbReference>
<sequence>MSPPNGKPIVGADDAITTRPLVIQAGTARISFPVPATGSAWIAAEVLREEFKIEYTPRDILQPEQSEEEHTVDSAVSLEAEVELATAFLGSIASKIQLDPQSIHARVQVLHAVTSHFTLAYLSKRDIHSLVATFEADVRKNVLTWYILAISTLETHIPNQVPRQPQSALFNAAASGDAEIYALFGGQGANEVYFNELKSLYEIYKPYVYSYIAKMTNDVLVPLTKTADEKSLTFYVYGLDVLGWLDGTVPVPPLEYLASVPVSVPVIGLTQLVQYLVVCRVSGLHPGELRSLIKGATGHSQGILSAVVAATSTDLDSFVRNSAKAIQWLLWIGARGQEAFPVLAVDPSIVKDSVDGGEGVPSPMLSVTGLPLAALEKHIAAVNKHLPKNSQLGVSLYNGSRAFIVTGPPRALYGLVTALRKVRAPSGLDQSKVPFSQRKAVFNVRFLIVGVPYHSHYLDGAAEKVLADLGEELWDAKDLGIAVYHTETGADLRDVSSITRSVCEQIFSLPIRWAKATGFPESATHAVDFGPGGLSGIGSLTARELDGRGVRVVIVGEKGKNGAEIYDSTNVRRENWWSKKWAPQLVKTSDGKIQLDTPFSRLLGKPPIMVAGMTPTTVKAGFVSAVLRAGYHVELAGGGHYNPAALRAKVAEIQAQIPAGVGLTLNALYINQRQFGFQFPLWQEMRREGLPVEGFCVAAGIPSTEKAKEIIDGLRAAGIRHVSFKPGSVDGIRQVVNIASQHPDFPVILQWTGGRAGGHHSCEDFHQPVLQTYGAIRQQANIALVAGSGFGGSEDVWPYMSGEWSAQFGAQPMPFDGVLFASRVMVAKEAHTSKSVKDLIVAASGVDDSKWEGTYAKETGGILTVQSELGEPIHKVATRGVKLWKEFDDTVFKLAKEKRAAWLAQNKDMVIEKLNKDFAKPWFAQKGDGSVVGDIADMTYEEVVRRMVRLMYVQHESRWVDRSLRNLVGDWLRRVEERFAGGDVRRSASILQSFNELDVPEKFLDEFFNTYPLASEQLLAAEDRAYFLAIAQRPGQKPVPFIPVLDANFEVWFKKDSLWAAEDIEAVFDQDPQRVCILQGPVAVKHSKVADEPIKDLLDNVASGLVSKFLEKYYDGDESKVPTIEYIGAPPAVNPVGIVEQHDVQVGVKEDGLKLTIGQSLPPVSEWMEILSGPEASWLRAALTSTNVIQGGSYVDNPMRRIFAPRRGQVVSIKTKDEAPYQITVYGGARSYGIHDPNFKAVELTFDSKTSRISLVLFEERTGSSVPLQLAFDYKPSMGYAPIHEVSDGRNWRIKEFYWKLWFGDNEELPEIDIRDVFIGPQVTISPQNVERFCAVVGNQGEKFKSVRNDRVQAPMDFAIVTGWQAIMRAIFPKSVDGDLLKLVHLSNGFRMVEGATPLHAGDVCHAEARIVSVINSDSGKTVKVTGFVLRDDKPVIEVTSSFLYRGTFIDYQNTFEIVDEPEYIVKISSVVDVGVLSSKEWFEWDDDTEPLKPDTTLIFKVKTEYKYKANATYSSVSVEGSAYIRNQLKELIKVATVSYSTGHAHGNLVLSYLSRHGEVQGDVKKLDGNGYTLTSSAVPSTFIAPATNEPYSKISGDFNPIHINPYFSDYALLPGTITHGMWSSAATRRYVENVVAQSQPERVIQYDVSFVGMVLPGDELTVKLTHYGMREGNLAIKVETTNHRGERVLSGTAEVAQVPTAYVFTGQGSQEPGMGMELYNNSPAARAVWEAADVHLLAVYGISIVDIVKNNPKEKTIHFGGIKGQAIRQRYMSMSYDTTDKDGNVKTLPLFADINVRTPQYTFSHPNGLLFATQFAQIALVVTEKAAFEDMKSKGLIQKECAFAGHSLGEYSALASIADVLGIPALVDVVFYRGITMQRAVERDEHNRSNYAMCAVNPSRIGKSFNDAALREVVDSVSHQTNILLQIVNYNVEGQQYVCAGELLALETLTNVLNYLKIKKIDIQQLTEQFTVEQVKEMLKDIITSCFEKAKEKQKAEGYIKLERGFATIPLPGIDVPFHSRYLWAGVMPFRAYLSKKINPLHLNPDLLIGKYIPNLIAKPFEVTREYAQIIYDQTSSPRLDKVLRNWEQDKWDSAEQRQKLAYTILVELLAYQFASPVRWIQTQDLLFTHYNFERLVELGPGPTLTGMATRTLKAKYEAVDVSVSRTRQILCHAKNPKEIYYQFEDEVVDAPTQTVVEAPAHVSATPAPVVAAPVVAAPAAPAGGAAAAIPDEPLKAVDTLRVIIAQKLKKKVDEVPISKAIKDLVGGKSTLQNEILGDLQLEFSSAPEKGEELPLDELGAALSVGYTGALGKHTNGLVSRMIGGKMPGGFNITAIKTYLGKTWGLGPARSDAALLLGVTMEPSKRLGSDAEAKSWLDSVAAEYAKQAGISLSSGGGGGAAAASGGAVMNSEEFLKFQAEQYSFAAQHVELYMRYLQRDSRAGARAYDEEKENAESLQAKLDDIAREHGDAYIQGIQPIFEPLKARHFNSSWNWVRQDALLMWYDIIFGRLTTVDREITSRCIAIMNRADPALLRYMQYYIDNCHPEKGETYALAKEFGQQLIDNCREVLGQPPLYRDVTFPTAPKTEVSAKGDIIYSEVVREGVRKLEAYVEEMASGDNIPGNVNIQKVHDDVVKLWNVVKSQPEISQEQKSRIKSLYDGVVRSLRKGPESKPARPVARTRRASSQFLRPQVSQITSLSADKIPLLHLKRKVGNNWEYSNNLTGVYLDVLHEIATSGTSFKDKNALLTGVGKGSIGVEILKGLLQGGARVVITTSRYSRASVEYYQGIYHQCGSRDSSLTVVPFNQGSKQDVEALVDYIYSNLGMDLDYILPFAAIPENGREIDGIDDRSELAHRVMLVNLLRLLGSIKIKKASRNIVTRPTQVVLPLSPNHGLFGNDGLYSESKISLETLFQRWNSESWGEYLCLAGAVIGWTRGTGLMSASNMVAQQVESYGVRTFSANEMAFNILGLMHPLLFSITQVEPIWADLNGGMDRLPDLAEITTKIRLDINHQSDLRRAIARDNAADFKIVNGTEAERALQTVAVIPRANHRFSFPKLDPPAALEQLSKLQGLIDLDKVIVVTGFAEVGPWGSSRTRWEMEARGQFTIEGCIEMAWMMGYIKHFDGRLKNGNLYVGWVDAKSGDPVDDKDVRGKYEKEILEHSGIRLIEPELFKGYDPKKKVFHQEIELNHDLEPLEVSEAEARKFKLEHGDKCDIWAQESGEYFVKLKKGARVLVPKAFRFDRLVAGQIPTGWDAGRYGIPQDIVSQTDRTALWALVCTAEALIMSGVTDPYELYKHVHPSEVGSSLGSGMGGVQSLAAMFKDRREEKDVQKDILQETFINTVAGWVNLLLLSSSGPIKIPVGACATALQSLEIACDTILTGKAKVMISGGFDDFSEEGSYEFANMKATSNSETEFAMGREPNEFSRPTTSTRAGFMEAQGTGVQVVMSAKTALEMGCAIQGIIAFTSTSTDKAGRSIPAPGRGVLSVAREITPKQSLRTLDLDYRARQLAFRRKQIAEWMENELETLKDDPDAIELVGEVEKEAARQEKDALATYGMLEGTDPRIAPLRRALAVWGLTADDIGVISIHGTSTKANDLNEPHVYNDIFTSIQRTPGNAVPVIAQKNLTGHPKGAAAAWMLLGLCQSINSGIIPGNRNADNIDPALREFEYLIFPSRSIHTDGIKAGLMTSFGFGQVGGSALVLHPRYLFAAIGATQYSSYVERNRIRALASYKAMSEMMTTNSLVKIKEHPPFTPEIEGDVLLNPLARTTLDKNGEFSFPNKLDRSPKVAKNNQDALVNALKGMRSSFKGVGVDQELISAVPSHNPTFVKRNFTDAEISYCRAQPHPEASFAARWAGKEAVFKALGVKSKGAGAPMADIEILPDENGVPLVTLHGDAKKSASEKGIANVLVSLSHSEDVAIAFAQAS</sequence>
<dbReference type="EMBL" id="SSOP01000003">
    <property type="protein sequence ID" value="KAB5596110.1"/>
    <property type="molecule type" value="Genomic_DNA"/>
</dbReference>
<dbReference type="CDD" id="cd00828">
    <property type="entry name" value="elong_cond_enzymes"/>
    <property type="match status" value="1"/>
</dbReference>
<dbReference type="Gene3D" id="3.90.25.70">
    <property type="match status" value="1"/>
</dbReference>
<organism evidence="22 23">
    <name type="scientific">Ceratobasidium theobromae</name>
    <dbReference type="NCBI Taxonomy" id="1582974"/>
    <lineage>
        <taxon>Eukaryota</taxon>
        <taxon>Fungi</taxon>
        <taxon>Dikarya</taxon>
        <taxon>Basidiomycota</taxon>
        <taxon>Agaricomycotina</taxon>
        <taxon>Agaricomycetes</taxon>
        <taxon>Cantharellales</taxon>
        <taxon>Ceratobasidiaceae</taxon>
        <taxon>Ceratobasidium</taxon>
    </lineage>
</organism>
<keyword evidence="8" id="KW-0460">Magnesium</keyword>
<dbReference type="Pfam" id="PF00698">
    <property type="entry name" value="Acyl_transf_1"/>
    <property type="match status" value="1"/>
</dbReference>
<dbReference type="InterPro" id="IPR050830">
    <property type="entry name" value="Fungal_FAS"/>
</dbReference>
<dbReference type="Gene3D" id="3.20.20.70">
    <property type="entry name" value="Aldolase class I"/>
    <property type="match status" value="2"/>
</dbReference>
<dbReference type="Pfam" id="PF02801">
    <property type="entry name" value="Ketoacyl-synt_C"/>
    <property type="match status" value="1"/>
</dbReference>
<dbReference type="InterPro" id="IPR036291">
    <property type="entry name" value="NAD(P)-bd_dom_sf"/>
</dbReference>
<keyword evidence="9" id="KW-0521">NADP</keyword>
<name>A0A5N5QWI6_9AGAM</name>
<evidence type="ECO:0000256" key="1">
    <source>
        <dbReference type="ARBA" id="ARBA00007485"/>
    </source>
</evidence>
<dbReference type="Pfam" id="PF17828">
    <property type="entry name" value="FAS_N"/>
    <property type="match status" value="1"/>
</dbReference>
<keyword evidence="5" id="KW-0808">Transferase</keyword>
<dbReference type="InterPro" id="IPR029069">
    <property type="entry name" value="HotDog_dom_sf"/>
</dbReference>
<dbReference type="SUPFAM" id="SSF52151">
    <property type="entry name" value="FabD/lysophospholipase-like"/>
    <property type="match status" value="2"/>
</dbReference>
<dbReference type="Proteomes" id="UP000383932">
    <property type="component" value="Unassembled WGS sequence"/>
</dbReference>
<dbReference type="FunFam" id="3.30.70.3330:FF:000001">
    <property type="entry name" value="Fatty acid synthase subunit beta dehydratase"/>
    <property type="match status" value="1"/>
</dbReference>
<dbReference type="Pfam" id="PF18325">
    <property type="entry name" value="Fas_alpha_ACP"/>
    <property type="match status" value="1"/>
</dbReference>
<evidence type="ECO:0000256" key="6">
    <source>
        <dbReference type="ARBA" id="ARBA00022723"/>
    </source>
</evidence>
<evidence type="ECO:0000259" key="20">
    <source>
        <dbReference type="PROSITE" id="PS50075"/>
    </source>
</evidence>
<dbReference type="GO" id="GO:0004315">
    <property type="term" value="F:3-oxoacyl-[acyl-carrier-protein] synthase activity"/>
    <property type="evidence" value="ECO:0007669"/>
    <property type="project" value="UniProtKB-EC"/>
</dbReference>
<dbReference type="Gene3D" id="3.40.366.10">
    <property type="entry name" value="Malonyl-Coenzyme A Acyl Carrier Protein, domain 2"/>
    <property type="match status" value="3"/>
</dbReference>
<accession>A0A5N5QWI6</accession>
<evidence type="ECO:0000256" key="7">
    <source>
        <dbReference type="ARBA" id="ARBA00022801"/>
    </source>
</evidence>
<dbReference type="InterPro" id="IPR008278">
    <property type="entry name" value="4-PPantetheinyl_Trfase_dom"/>
</dbReference>
<dbReference type="Pfam" id="PF22622">
    <property type="entry name" value="MFE-2_hydrat-2_N"/>
    <property type="match status" value="1"/>
</dbReference>
<dbReference type="InterPro" id="IPR047224">
    <property type="entry name" value="FAS_alpha_su_C"/>
</dbReference>
<dbReference type="FunFam" id="1.20.930.70:FF:000001">
    <property type="entry name" value="Fatty acid synthase beta subunit dehydratase"/>
    <property type="match status" value="1"/>
</dbReference>
<keyword evidence="10" id="KW-0560">Oxidoreductase</keyword>
<dbReference type="PANTHER" id="PTHR10982">
    <property type="entry name" value="MALONYL COA-ACYL CARRIER PROTEIN TRANSACYLASE"/>
    <property type="match status" value="1"/>
</dbReference>
<dbReference type="GO" id="GO:0016787">
    <property type="term" value="F:hydrolase activity"/>
    <property type="evidence" value="ECO:0007669"/>
    <property type="project" value="UniProtKB-KW"/>
</dbReference>
<keyword evidence="11" id="KW-0843">Virulence</keyword>
<dbReference type="Gene3D" id="6.10.60.10">
    <property type="match status" value="1"/>
</dbReference>
<dbReference type="SUPFAM" id="SSF56214">
    <property type="entry name" value="4'-phosphopantetheinyl transferase"/>
    <property type="match status" value="1"/>
</dbReference>
<proteinExistence type="inferred from homology"/>
<gene>
    <name evidence="22" type="ORF">CTheo_382</name>
</gene>
<dbReference type="OrthoDB" id="4251012at2759"/>
<dbReference type="Gene3D" id="6.10.250.1930">
    <property type="match status" value="1"/>
</dbReference>
<keyword evidence="7" id="KW-0378">Hydrolase</keyword>
<dbReference type="InterPro" id="IPR018201">
    <property type="entry name" value="Ketoacyl_synth_AS"/>
</dbReference>
<dbReference type="InterPro" id="IPR040899">
    <property type="entry name" value="Fas_alpha_ACP"/>
</dbReference>
<dbReference type="InterPro" id="IPR013565">
    <property type="entry name" value="Fas1/AflB-like_central"/>
</dbReference>
<dbReference type="SUPFAM" id="SSF51412">
    <property type="entry name" value="Inosine monophosphate dehydrogenase (IMPDH)"/>
    <property type="match status" value="1"/>
</dbReference>
<dbReference type="Gene3D" id="2.40.128.700">
    <property type="match status" value="1"/>
</dbReference>
<dbReference type="FunFam" id="3.20.20.70:FF:000078">
    <property type="entry name" value="Fatty acid synthase beta subunit dehydratase"/>
    <property type="match status" value="1"/>
</dbReference>
<evidence type="ECO:0000256" key="10">
    <source>
        <dbReference type="ARBA" id="ARBA00023002"/>
    </source>
</evidence>